<feature type="active site" description="Proton acceptor" evidence="8">
    <location>
        <position position="67"/>
    </location>
</feature>
<dbReference type="Pfam" id="PF00290">
    <property type="entry name" value="Trp_syntA"/>
    <property type="match status" value="1"/>
</dbReference>
<evidence type="ECO:0000256" key="8">
    <source>
        <dbReference type="HAMAP-Rule" id="MF_00131"/>
    </source>
</evidence>
<feature type="active site" description="Proton acceptor" evidence="8">
    <location>
        <position position="78"/>
    </location>
</feature>
<evidence type="ECO:0000313" key="11">
    <source>
        <dbReference type="Proteomes" id="UP000635565"/>
    </source>
</evidence>
<comment type="subunit">
    <text evidence="2 8">Tetramer of two alpha and two beta chains.</text>
</comment>
<evidence type="ECO:0000256" key="2">
    <source>
        <dbReference type="ARBA" id="ARBA00011270"/>
    </source>
</evidence>
<evidence type="ECO:0000256" key="1">
    <source>
        <dbReference type="ARBA" id="ARBA00004733"/>
    </source>
</evidence>
<comment type="caution">
    <text evidence="10">The sequence shown here is derived from an EMBL/GenBank/DDBJ whole genome shotgun (WGS) entry which is preliminary data.</text>
</comment>
<dbReference type="InterPro" id="IPR011060">
    <property type="entry name" value="RibuloseP-bd_barrel"/>
</dbReference>
<protein>
    <recommendedName>
        <fullName evidence="8">Tryptophan synthase alpha chain</fullName>
        <ecNumber evidence="8">4.2.1.20</ecNumber>
    </recommendedName>
</protein>
<dbReference type="EC" id="4.2.1.20" evidence="8"/>
<dbReference type="RefSeq" id="WP_201363753.1">
    <property type="nucleotide sequence ID" value="NZ_BNJJ01000011.1"/>
</dbReference>
<dbReference type="PANTHER" id="PTHR43406:SF1">
    <property type="entry name" value="TRYPTOPHAN SYNTHASE ALPHA CHAIN, CHLOROPLASTIC"/>
    <property type="match status" value="1"/>
</dbReference>
<dbReference type="Gene3D" id="3.20.20.70">
    <property type="entry name" value="Aldolase class I"/>
    <property type="match status" value="1"/>
</dbReference>
<comment type="function">
    <text evidence="8">The alpha subunit is responsible for the aldol cleavage of indoleglycerol phosphate to indole and glyceraldehyde 3-phosphate.</text>
</comment>
<accession>A0ABQ3VKH7</accession>
<dbReference type="PROSITE" id="PS00167">
    <property type="entry name" value="TRP_SYNTHASE_ALPHA"/>
    <property type="match status" value="1"/>
</dbReference>
<dbReference type="Proteomes" id="UP000635565">
    <property type="component" value="Unassembled WGS sequence"/>
</dbReference>
<proteinExistence type="inferred from homology"/>
<sequence length="286" mass="30737">MDAITGSVIEEQGSQYIPAHKITRAFERARQEGRGVLIPYFMCGYPDAETSVEIILAAAEGGADIIELGMPFSDPLADGATIQHAGHIALENGMSIRGCMSIAKEVASKSDVTLLLMGYYNPVLSYGLERFCATARANGISGLIIPDLPAEEADPLQEVAYRYGLALIFLVPPTAPDERITMAARRTAAGPGGFIYCVSLSGVTGSRQELPTHLQNFIKRIRTATQEQHLPLAVGFGLSTPEHIATVTSYAEGAVVGSALVNIIDQHKDDKPADAVRTYIQHLRQK</sequence>
<dbReference type="InterPro" id="IPR013785">
    <property type="entry name" value="Aldolase_TIM"/>
</dbReference>
<comment type="similarity">
    <text evidence="8 9">Belongs to the TrpA family.</text>
</comment>
<comment type="catalytic activity">
    <reaction evidence="7 8">
        <text>(1S,2R)-1-C-(indol-3-yl)glycerol 3-phosphate + L-serine = D-glyceraldehyde 3-phosphate + L-tryptophan + H2O</text>
        <dbReference type="Rhea" id="RHEA:10532"/>
        <dbReference type="ChEBI" id="CHEBI:15377"/>
        <dbReference type="ChEBI" id="CHEBI:33384"/>
        <dbReference type="ChEBI" id="CHEBI:57912"/>
        <dbReference type="ChEBI" id="CHEBI:58866"/>
        <dbReference type="ChEBI" id="CHEBI:59776"/>
        <dbReference type="EC" id="4.2.1.20"/>
    </reaction>
</comment>
<dbReference type="SUPFAM" id="SSF51366">
    <property type="entry name" value="Ribulose-phoshate binding barrel"/>
    <property type="match status" value="1"/>
</dbReference>
<keyword evidence="6 8" id="KW-0456">Lyase</keyword>
<evidence type="ECO:0000256" key="6">
    <source>
        <dbReference type="ARBA" id="ARBA00023239"/>
    </source>
</evidence>
<dbReference type="CDD" id="cd04724">
    <property type="entry name" value="Tryptophan_synthase_alpha"/>
    <property type="match status" value="1"/>
</dbReference>
<dbReference type="PANTHER" id="PTHR43406">
    <property type="entry name" value="TRYPTOPHAN SYNTHASE, ALPHA CHAIN"/>
    <property type="match status" value="1"/>
</dbReference>
<name>A0ABQ3VKH7_9CHLR</name>
<evidence type="ECO:0000313" key="10">
    <source>
        <dbReference type="EMBL" id="GHO86108.1"/>
    </source>
</evidence>
<evidence type="ECO:0000256" key="4">
    <source>
        <dbReference type="ARBA" id="ARBA00022822"/>
    </source>
</evidence>
<evidence type="ECO:0000256" key="3">
    <source>
        <dbReference type="ARBA" id="ARBA00022605"/>
    </source>
</evidence>
<dbReference type="EMBL" id="BNJJ01000011">
    <property type="protein sequence ID" value="GHO86108.1"/>
    <property type="molecule type" value="Genomic_DNA"/>
</dbReference>
<evidence type="ECO:0000256" key="7">
    <source>
        <dbReference type="ARBA" id="ARBA00049047"/>
    </source>
</evidence>
<keyword evidence="5 8" id="KW-0057">Aromatic amino acid biosynthesis</keyword>
<evidence type="ECO:0000256" key="9">
    <source>
        <dbReference type="RuleBase" id="RU003662"/>
    </source>
</evidence>
<evidence type="ECO:0000256" key="5">
    <source>
        <dbReference type="ARBA" id="ARBA00023141"/>
    </source>
</evidence>
<dbReference type="HAMAP" id="MF_00131">
    <property type="entry name" value="Trp_synth_alpha"/>
    <property type="match status" value="1"/>
</dbReference>
<reference evidence="10 11" key="1">
    <citation type="journal article" date="2021" name="Int. J. Syst. Evol. Microbiol.">
        <title>Reticulibacter mediterranei gen. nov., sp. nov., within the new family Reticulibacteraceae fam. nov., and Ktedonospora formicarum gen. nov., sp. nov., Ktedonobacter robiniae sp. nov., Dictyobacter formicarum sp. nov. and Dictyobacter arantiisoli sp. nov., belonging to the class Ktedonobacteria.</title>
        <authorList>
            <person name="Yabe S."/>
            <person name="Zheng Y."/>
            <person name="Wang C.M."/>
            <person name="Sakai Y."/>
            <person name="Abe K."/>
            <person name="Yokota A."/>
            <person name="Donadio S."/>
            <person name="Cavaletti L."/>
            <person name="Monciardini P."/>
        </authorList>
    </citation>
    <scope>NUCLEOTIDE SEQUENCE [LARGE SCALE GENOMIC DNA]</scope>
    <source>
        <strain evidence="10 11">SOSP1-9</strain>
    </source>
</reference>
<dbReference type="NCBIfam" id="TIGR00262">
    <property type="entry name" value="trpA"/>
    <property type="match status" value="1"/>
</dbReference>
<comment type="pathway">
    <text evidence="1 8">Amino-acid biosynthesis; L-tryptophan biosynthesis; L-tryptophan from chorismate: step 5/5.</text>
</comment>
<gene>
    <name evidence="10" type="primary">trpA_2</name>
    <name evidence="8" type="synonym">trpA</name>
    <name evidence="10" type="ORF">KSZ_41140</name>
</gene>
<keyword evidence="4 8" id="KW-0822">Tryptophan biosynthesis</keyword>
<organism evidence="10 11">
    <name type="scientific">Dictyobacter formicarum</name>
    <dbReference type="NCBI Taxonomy" id="2778368"/>
    <lineage>
        <taxon>Bacteria</taxon>
        <taxon>Bacillati</taxon>
        <taxon>Chloroflexota</taxon>
        <taxon>Ktedonobacteria</taxon>
        <taxon>Ktedonobacterales</taxon>
        <taxon>Dictyobacteraceae</taxon>
        <taxon>Dictyobacter</taxon>
    </lineage>
</organism>
<keyword evidence="3 8" id="KW-0028">Amino-acid biosynthesis</keyword>
<dbReference type="InterPro" id="IPR002028">
    <property type="entry name" value="Trp_synthase_suA"/>
</dbReference>
<keyword evidence="11" id="KW-1185">Reference proteome</keyword>
<dbReference type="InterPro" id="IPR018204">
    <property type="entry name" value="Trp_synthase_alpha_AS"/>
</dbReference>